<evidence type="ECO:0000313" key="2">
    <source>
        <dbReference type="EMBL" id="KZO89521.1"/>
    </source>
</evidence>
<reference evidence="2 3" key="1">
    <citation type="journal article" date="2016" name="Mol. Biol. Evol.">
        <title>Comparative Genomics of Early-Diverging Mushroom-Forming Fungi Provides Insights into the Origins of Lignocellulose Decay Capabilities.</title>
        <authorList>
            <person name="Nagy L.G."/>
            <person name="Riley R."/>
            <person name="Tritt A."/>
            <person name="Adam C."/>
            <person name="Daum C."/>
            <person name="Floudas D."/>
            <person name="Sun H."/>
            <person name="Yadav J.S."/>
            <person name="Pangilinan J."/>
            <person name="Larsson K.H."/>
            <person name="Matsuura K."/>
            <person name="Barry K."/>
            <person name="Labutti K."/>
            <person name="Kuo R."/>
            <person name="Ohm R.A."/>
            <person name="Bhattacharya S.S."/>
            <person name="Shirouzu T."/>
            <person name="Yoshinaga Y."/>
            <person name="Martin F.M."/>
            <person name="Grigoriev I.V."/>
            <person name="Hibbett D.S."/>
        </authorList>
    </citation>
    <scope>NUCLEOTIDE SEQUENCE [LARGE SCALE GENOMIC DNA]</scope>
    <source>
        <strain evidence="2 3">TUFC12733</strain>
    </source>
</reference>
<dbReference type="Pfam" id="PF13417">
    <property type="entry name" value="GST_N_3"/>
    <property type="match status" value="1"/>
</dbReference>
<organism evidence="2 3">
    <name type="scientific">Calocera viscosa (strain TUFC12733)</name>
    <dbReference type="NCBI Taxonomy" id="1330018"/>
    <lineage>
        <taxon>Eukaryota</taxon>
        <taxon>Fungi</taxon>
        <taxon>Dikarya</taxon>
        <taxon>Basidiomycota</taxon>
        <taxon>Agaricomycotina</taxon>
        <taxon>Dacrymycetes</taxon>
        <taxon>Dacrymycetales</taxon>
        <taxon>Dacrymycetaceae</taxon>
        <taxon>Calocera</taxon>
    </lineage>
</organism>
<dbReference type="SUPFAM" id="SSF52833">
    <property type="entry name" value="Thioredoxin-like"/>
    <property type="match status" value="1"/>
</dbReference>
<name>A0A167FIE9_CALVF</name>
<dbReference type="EMBL" id="KV417387">
    <property type="protein sequence ID" value="KZO89521.1"/>
    <property type="molecule type" value="Genomic_DNA"/>
</dbReference>
<gene>
    <name evidence="2" type="ORF">CALVIDRAFT_491696</name>
</gene>
<feature type="domain" description="GST N-terminal" evidence="1">
    <location>
        <begin position="5"/>
        <end position="86"/>
    </location>
</feature>
<dbReference type="InterPro" id="IPR004045">
    <property type="entry name" value="Glutathione_S-Trfase_N"/>
</dbReference>
<dbReference type="SUPFAM" id="SSF47616">
    <property type="entry name" value="GST C-terminal domain-like"/>
    <property type="match status" value="1"/>
</dbReference>
<dbReference type="CDD" id="cd00299">
    <property type="entry name" value="GST_C_family"/>
    <property type="match status" value="1"/>
</dbReference>
<proteinExistence type="predicted"/>
<keyword evidence="3" id="KW-1185">Reference proteome</keyword>
<accession>A0A167FIE9</accession>
<dbReference type="Gene3D" id="3.40.30.10">
    <property type="entry name" value="Glutaredoxin"/>
    <property type="match status" value="1"/>
</dbReference>
<dbReference type="InterPro" id="IPR036249">
    <property type="entry name" value="Thioredoxin-like_sf"/>
</dbReference>
<dbReference type="Proteomes" id="UP000076738">
    <property type="component" value="Unassembled WGS sequence"/>
</dbReference>
<dbReference type="Gene3D" id="1.20.1050.10">
    <property type="match status" value="1"/>
</dbReference>
<dbReference type="Pfam" id="PF13410">
    <property type="entry name" value="GST_C_2"/>
    <property type="match status" value="1"/>
</dbReference>
<dbReference type="CDD" id="cd00570">
    <property type="entry name" value="GST_N_family"/>
    <property type="match status" value="1"/>
</dbReference>
<dbReference type="STRING" id="1330018.A0A167FIE9"/>
<evidence type="ECO:0000259" key="1">
    <source>
        <dbReference type="PROSITE" id="PS50404"/>
    </source>
</evidence>
<dbReference type="AlphaFoldDB" id="A0A167FIE9"/>
<dbReference type="InterPro" id="IPR036282">
    <property type="entry name" value="Glutathione-S-Trfase_C_sf"/>
</dbReference>
<dbReference type="PROSITE" id="PS50404">
    <property type="entry name" value="GST_NTER"/>
    <property type="match status" value="1"/>
</dbReference>
<sequence>MFNLPSHTIVGTPFSTFTRSITLGLRYKGIEYKQIATTPHSDVADKHHPFGMLPTLIIQQVGRNDVRLCESQAIARYIDRTVPLPSLDLAADEFILAAIPEKMWEFVSLSGSQGFPAVEINVVKYRVQAIDDGTPSDSELRASIRDGVEELKLFLARMEGLMAKEGYVYGPKLTWADFFLYPLLADLQATPEGEILSERMLGWLEVMGELDVVKATSPGTLAVGARP</sequence>
<evidence type="ECO:0000313" key="3">
    <source>
        <dbReference type="Proteomes" id="UP000076738"/>
    </source>
</evidence>
<protein>
    <recommendedName>
        <fullName evidence="1">GST N-terminal domain-containing protein</fullName>
    </recommendedName>
</protein>
<dbReference type="OrthoDB" id="249703at2759"/>